<evidence type="ECO:0000313" key="7">
    <source>
        <dbReference type="EMBL" id="RBW68180.1"/>
    </source>
</evidence>
<accession>A0A366XP86</accession>
<feature type="domain" description="Aminotransferase class I/classII large" evidence="6">
    <location>
        <begin position="34"/>
        <end position="383"/>
    </location>
</feature>
<dbReference type="InterPro" id="IPR015424">
    <property type="entry name" value="PyrdxlP-dep_Trfase"/>
</dbReference>
<dbReference type="RefSeq" id="WP_113807514.1">
    <property type="nucleotide sequence ID" value="NZ_QOCW01000024.1"/>
</dbReference>
<dbReference type="GO" id="GO:0030170">
    <property type="term" value="F:pyridoxal phosphate binding"/>
    <property type="evidence" value="ECO:0007669"/>
    <property type="project" value="InterPro"/>
</dbReference>
<dbReference type="NCBIfam" id="TIGR04350">
    <property type="entry name" value="C_S_lyase_PatB"/>
    <property type="match status" value="1"/>
</dbReference>
<dbReference type="CDD" id="cd00609">
    <property type="entry name" value="AAT_like"/>
    <property type="match status" value="1"/>
</dbReference>
<comment type="cofactor">
    <cofactor evidence="1">
        <name>pyridoxal 5'-phosphate</name>
        <dbReference type="ChEBI" id="CHEBI:597326"/>
    </cofactor>
</comment>
<dbReference type="InterPro" id="IPR027619">
    <property type="entry name" value="C-S_lyase_PatB-like"/>
</dbReference>
<evidence type="ECO:0000259" key="6">
    <source>
        <dbReference type="Pfam" id="PF00155"/>
    </source>
</evidence>
<dbReference type="GO" id="GO:0047804">
    <property type="term" value="F:cysteine-S-conjugate beta-lyase activity"/>
    <property type="evidence" value="ECO:0007669"/>
    <property type="project" value="UniProtKB-EC"/>
</dbReference>
<dbReference type="Gene3D" id="3.40.640.10">
    <property type="entry name" value="Type I PLP-dependent aspartate aminotransferase-like (Major domain)"/>
    <property type="match status" value="1"/>
</dbReference>
<evidence type="ECO:0000256" key="2">
    <source>
        <dbReference type="ARBA" id="ARBA00012224"/>
    </source>
</evidence>
<dbReference type="EMBL" id="QOCW01000024">
    <property type="protein sequence ID" value="RBW68180.1"/>
    <property type="molecule type" value="Genomic_DNA"/>
</dbReference>
<gene>
    <name evidence="7" type="ORF">DS031_18365</name>
</gene>
<keyword evidence="8" id="KW-1185">Reference proteome</keyword>
<dbReference type="InterPro" id="IPR004839">
    <property type="entry name" value="Aminotransferase_I/II_large"/>
</dbReference>
<dbReference type="EC" id="4.4.1.13" evidence="2"/>
<evidence type="ECO:0000256" key="3">
    <source>
        <dbReference type="ARBA" id="ARBA00022898"/>
    </source>
</evidence>
<proteinExistence type="inferred from homology"/>
<dbReference type="Pfam" id="PF00155">
    <property type="entry name" value="Aminotran_1_2"/>
    <property type="match status" value="1"/>
</dbReference>
<dbReference type="InterPro" id="IPR015421">
    <property type="entry name" value="PyrdxlP-dep_Trfase_major"/>
</dbReference>
<dbReference type="Gene3D" id="3.90.1150.10">
    <property type="entry name" value="Aspartate Aminotransferase, domain 1"/>
    <property type="match status" value="1"/>
</dbReference>
<dbReference type="OrthoDB" id="9802872at2"/>
<dbReference type="AlphaFoldDB" id="A0A366XP86"/>
<name>A0A366XP86_9BACI</name>
<dbReference type="InterPro" id="IPR051798">
    <property type="entry name" value="Class-II_PLP-Dep_Aminotrans"/>
</dbReference>
<keyword evidence="4 7" id="KW-0456">Lyase</keyword>
<dbReference type="InterPro" id="IPR015422">
    <property type="entry name" value="PyrdxlP-dep_Trfase_small"/>
</dbReference>
<evidence type="ECO:0000256" key="1">
    <source>
        <dbReference type="ARBA" id="ARBA00001933"/>
    </source>
</evidence>
<keyword evidence="3" id="KW-0663">Pyridoxal phosphate</keyword>
<dbReference type="Proteomes" id="UP000253314">
    <property type="component" value="Unassembled WGS sequence"/>
</dbReference>
<comment type="similarity">
    <text evidence="5">Belongs to the class-II pyridoxal-phosphate-dependent aminotransferase family. MalY/PatB cystathionine beta-lyase subfamily.</text>
</comment>
<dbReference type="PANTHER" id="PTHR43525:SF1">
    <property type="entry name" value="PROTEIN MALY"/>
    <property type="match status" value="1"/>
</dbReference>
<dbReference type="SUPFAM" id="SSF53383">
    <property type="entry name" value="PLP-dependent transferases"/>
    <property type="match status" value="1"/>
</dbReference>
<sequence>MKYNFDEVIDRTNTNSLKWDGLEKLYGDKELLPLWVADMDFKAPQPVIDAIKKQAEHGVYGYTITTDSFYEPLIAWLKKRHNWEVEKEWLTFSPGIVPALSVIIRAFSDPGDKIIVQTPVYYPFFKVAKQNEREVIENELHFDGTHYTMDFEDLERKMTPDVKLLILSNPHNPVGRVWTKEELIKLGEICRKHNVLIISDEIHCDLIRKGYTHTPLAAISEELRDHSITCLAPSKTFNLAGLYASTLVIPNHDHRMKFQRLLQNQATTSPNTFAVPAFEAAYREGEEWLEQLLDYLEDNLTFLKNFVNERIPNVEVVEPEGTYLIWLNFRKLGLDSRELKKLIQKEAKVALNEGYTFGSPGEGFERINIACPRSILEEALVRIEKAIKKID</sequence>
<evidence type="ECO:0000256" key="5">
    <source>
        <dbReference type="ARBA" id="ARBA00037974"/>
    </source>
</evidence>
<protein>
    <recommendedName>
        <fullName evidence="2">cysteine-S-conjugate beta-lyase</fullName>
        <ecNumber evidence="2">4.4.1.13</ecNumber>
    </recommendedName>
</protein>
<reference evidence="7 8" key="1">
    <citation type="submission" date="2018-07" db="EMBL/GenBank/DDBJ databases">
        <title>Lottiidibacillus patelloidae gen. nov., sp. nov., isolated from the intestinal tract of a marine limpet and the reclassification of B. taeanensis BH030017T, B. algicola KMM 3737T and B. hwajinpoensis SW-72T as genus Lottiidibacillus.</title>
        <authorList>
            <person name="Liu R."/>
            <person name="Huang Z."/>
        </authorList>
    </citation>
    <scope>NUCLEOTIDE SEQUENCE [LARGE SCALE GENOMIC DNA]</scope>
    <source>
        <strain evidence="7 8">BH030017</strain>
    </source>
</reference>
<organism evidence="7 8">
    <name type="scientific">Bacillus taeanensis</name>
    <dbReference type="NCBI Taxonomy" id="273032"/>
    <lineage>
        <taxon>Bacteria</taxon>
        <taxon>Bacillati</taxon>
        <taxon>Bacillota</taxon>
        <taxon>Bacilli</taxon>
        <taxon>Bacillales</taxon>
        <taxon>Bacillaceae</taxon>
        <taxon>Bacillus</taxon>
    </lineage>
</organism>
<evidence type="ECO:0000313" key="8">
    <source>
        <dbReference type="Proteomes" id="UP000253314"/>
    </source>
</evidence>
<evidence type="ECO:0000256" key="4">
    <source>
        <dbReference type="ARBA" id="ARBA00023239"/>
    </source>
</evidence>
<dbReference type="PANTHER" id="PTHR43525">
    <property type="entry name" value="PROTEIN MALY"/>
    <property type="match status" value="1"/>
</dbReference>
<comment type="caution">
    <text evidence="7">The sequence shown here is derived from an EMBL/GenBank/DDBJ whole genome shotgun (WGS) entry which is preliminary data.</text>
</comment>